<evidence type="ECO:0000313" key="4">
    <source>
        <dbReference type="Proteomes" id="UP000033649"/>
    </source>
</evidence>
<dbReference type="InterPro" id="IPR012337">
    <property type="entry name" value="RNaseH-like_sf"/>
</dbReference>
<comment type="caution">
    <text evidence="3">The sequence shown here is derived from an EMBL/GenBank/DDBJ whole genome shotgun (WGS) entry which is preliminary data.</text>
</comment>
<dbReference type="GO" id="GO:0015074">
    <property type="term" value="P:DNA integration"/>
    <property type="evidence" value="ECO:0007669"/>
    <property type="project" value="InterPro"/>
</dbReference>
<dbReference type="SUPFAM" id="SSF53098">
    <property type="entry name" value="Ribonuclease H-like"/>
    <property type="match status" value="1"/>
</dbReference>
<dbReference type="InterPro" id="IPR001584">
    <property type="entry name" value="Integrase_cat-core"/>
</dbReference>
<dbReference type="Pfam" id="PF09299">
    <property type="entry name" value="Mu-transpos_C"/>
    <property type="match status" value="1"/>
</dbReference>
<dbReference type="PATRIC" id="fig|429727.3.peg.347"/>
<keyword evidence="4" id="KW-1185">Reference proteome</keyword>
<evidence type="ECO:0000256" key="1">
    <source>
        <dbReference type="SAM" id="MobiDB-lite"/>
    </source>
</evidence>
<dbReference type="InterPro" id="IPR009004">
    <property type="entry name" value="Transposase_Mu_C"/>
</dbReference>
<dbReference type="OrthoDB" id="5287589at2"/>
<dbReference type="InterPro" id="IPR036397">
    <property type="entry name" value="RNaseH_sf"/>
</dbReference>
<dbReference type="RefSeq" id="WP_046103488.1">
    <property type="nucleotide sequence ID" value="NZ_JZEY01000054.1"/>
</dbReference>
<dbReference type="AlphaFoldDB" id="A0A0F5FIS8"/>
<dbReference type="SUPFAM" id="SSF50610">
    <property type="entry name" value="mu transposase, C-terminal domain"/>
    <property type="match status" value="1"/>
</dbReference>
<feature type="domain" description="Integrase catalytic" evidence="2">
    <location>
        <begin position="280"/>
        <end position="484"/>
    </location>
</feature>
<proteinExistence type="predicted"/>
<feature type="region of interest" description="Disordered" evidence="1">
    <location>
        <begin position="683"/>
        <end position="771"/>
    </location>
</feature>
<dbReference type="EMBL" id="JZEY01000054">
    <property type="protein sequence ID" value="KKB08799.1"/>
    <property type="molecule type" value="Genomic_DNA"/>
</dbReference>
<dbReference type="Proteomes" id="UP000033649">
    <property type="component" value="Unassembled WGS sequence"/>
</dbReference>
<dbReference type="Gene3D" id="3.30.420.10">
    <property type="entry name" value="Ribonuclease H-like superfamily/Ribonuclease H"/>
    <property type="match status" value="1"/>
</dbReference>
<dbReference type="PROSITE" id="PS50994">
    <property type="entry name" value="INTEGRASE"/>
    <property type="match status" value="1"/>
</dbReference>
<dbReference type="InterPro" id="IPR015378">
    <property type="entry name" value="Transposase-like_Mu_C"/>
</dbReference>
<dbReference type="GO" id="GO:0003676">
    <property type="term" value="F:nucleic acid binding"/>
    <property type="evidence" value="ECO:0007669"/>
    <property type="project" value="InterPro"/>
</dbReference>
<name>A0A0F5FIS8_9HYPH</name>
<feature type="compositionally biased region" description="Basic and acidic residues" evidence="1">
    <location>
        <begin position="735"/>
        <end position="746"/>
    </location>
</feature>
<reference evidence="3 4" key="1">
    <citation type="submission" date="2015-03" db="EMBL/GenBank/DDBJ databases">
        <authorList>
            <person name="Hassan Y."/>
            <person name="Lepp D."/>
            <person name="Li X.-Z."/>
            <person name="Zhou T."/>
        </authorList>
    </citation>
    <scope>NUCLEOTIDE SEQUENCE [LARGE SCALE GENOMIC DNA]</scope>
    <source>
        <strain evidence="3 4">IPL18</strain>
    </source>
</reference>
<accession>A0A0F5FIS8</accession>
<evidence type="ECO:0000313" key="3">
    <source>
        <dbReference type="EMBL" id="KKB08799.1"/>
    </source>
</evidence>
<protein>
    <recommendedName>
        <fullName evidence="2">Integrase catalytic domain-containing protein</fullName>
    </recommendedName>
</protein>
<evidence type="ECO:0000259" key="2">
    <source>
        <dbReference type="PROSITE" id="PS50994"/>
    </source>
</evidence>
<feature type="compositionally biased region" description="Basic residues" evidence="1">
    <location>
        <begin position="755"/>
        <end position="764"/>
    </location>
</feature>
<gene>
    <name evidence="3" type="ORF">VE26_01630</name>
</gene>
<dbReference type="STRING" id="429727.VE26_01630"/>
<organism evidence="3 4">
    <name type="scientific">Devosia chinhatensis</name>
    <dbReference type="NCBI Taxonomy" id="429727"/>
    <lineage>
        <taxon>Bacteria</taxon>
        <taxon>Pseudomonadati</taxon>
        <taxon>Pseudomonadota</taxon>
        <taxon>Alphaproteobacteria</taxon>
        <taxon>Hyphomicrobiales</taxon>
        <taxon>Devosiaceae</taxon>
        <taxon>Devosia</taxon>
    </lineage>
</organism>
<sequence length="771" mass="87937">MNYMGNQPSQREEDDNDVYLRTGDAIELHGKRLICEGGSRKPVGFIFSDPDAPDALHKISSADIKAWWQAEKLFFVSRDEFGLPIGIQQSLRRSLRAFNASERREMLRRLRYCKAIDDLGPEFSRSQARLQPVCDSVAAAHSDTGSHSWSTVYRWWKDWARAGRDIRALNPSSRRKGNRTDRLAEYMKTAIEKGKTRWLQLDRPTKATAYKVAVAHCVKYLGGRDAVEALLEEDPEAQLWPTYRTFCTACSNVNRAERLLRRHGKAVTRQEMYPVGTGPEPTFPFERVEADFKYLRLMVVDDKTGLPLGTPYLMAAIDCYSGVIAGFDIGFDPPSYVAAARCLKHVIEMKDLDWVPDDEDGRRVVRNDYPVNGVPFQFFIDNDAAFHARSFEESAKALGCNVDYIPPGEPWKKGKIERFWGTVQTSFLDMFPGKVLRMGDNVRDYDPEKDAALTLSAMKLIVTKAIVDIHHQDFEPHTDQLRINLWREGVAIRPPRLVRQHSSLIELVGAYEERLAERRGIALFGLRYNSPELALYRSGFDKDPRVVIRYDPQDIGHVWIVDDDRGISFSVPCTRFDYAEGLSKHQHYVIRRHASRNVPGGRRLHFKHLLLAKVELFELGEKLIGSRKNKRANLAVARYLGKGKNIIEDLRKAIVDQNEDGHLDLTLHDEEDEDAAKQDEAATDALIEERKRRKKRNTGRQHTENPFPSKADEQVSVAESDDEKGEEQGSSVPEEEPKSATGKPEEPVQAVPASRRGRRERRPLRFINAES</sequence>